<keyword evidence="1" id="KW-0614">Plasmid</keyword>
<dbReference type="EMBL" id="CP049229">
    <property type="protein sequence ID" value="QIH24457.1"/>
    <property type="molecule type" value="Genomic_DNA"/>
</dbReference>
<reference evidence="1 2" key="1">
    <citation type="submission" date="2020-02" db="EMBL/GenBank/DDBJ databases">
        <title>Complete genome sequences of six Lactobacillus iners strains isolated from the human vagina.</title>
        <authorList>
            <person name="France M.T."/>
            <person name="Rutt L."/>
            <person name="Narina S."/>
            <person name="Arbaugh S."/>
            <person name="Humphrys M.S."/>
            <person name="Ma B."/>
            <person name="Hayward M.R."/>
            <person name="Relman D."/>
            <person name="Kwon D.S."/>
            <person name="Ravel J."/>
        </authorList>
    </citation>
    <scope>NUCLEOTIDE SEQUENCE [LARGE SCALE GENOMIC DNA]</scope>
    <source>
        <strain evidence="1 2">C0210C1</strain>
        <plasmid evidence="2">pc0210c1</plasmid>
    </source>
</reference>
<proteinExistence type="predicted"/>
<evidence type="ECO:0000313" key="2">
    <source>
        <dbReference type="Proteomes" id="UP000501676"/>
    </source>
</evidence>
<dbReference type="Proteomes" id="UP000501676">
    <property type="component" value="Plasmid pC0210C1"/>
</dbReference>
<geneLocation type="plasmid" evidence="2">
    <name>pc0210c1</name>
</geneLocation>
<dbReference type="RefSeq" id="WP_164824145.1">
    <property type="nucleotide sequence ID" value="NZ_CP049229.1"/>
</dbReference>
<dbReference type="AlphaFoldDB" id="A0A6G7BAH3"/>
<sequence length="273" mass="31602">MVMNNLKSGVGNAVQLDLFDTLNGTRNVTPAISTKINFILYEYKKNHIYIKDDLYTRFNNVAMSIYDHVDKSSVDLAKDAIKLYPFLGFNKISQVNNPLLYNPVDTSYLIKPSACKTLGLNLDKYSCVIKFKLKIFDDIEHYLIVTDDCDRVEQTGNIFHCRQNASLNFTFITKEHLIGYSRLISNIIKVYLNTKEKPLEHSLAQLIIGLVSGQETMSYCNYQKTFEMYSKNQTFDEKMADIHHLMNILRNNVLTKQCMFDKSNVYQFMARCL</sequence>
<protein>
    <submittedName>
        <fullName evidence="1">Uncharacterized protein</fullName>
    </submittedName>
</protein>
<accession>A0A6G7BAH3</accession>
<evidence type="ECO:0000313" key="1">
    <source>
        <dbReference type="EMBL" id="QIH24457.1"/>
    </source>
</evidence>
<gene>
    <name evidence="1" type="ORF">G6Z83_06975</name>
</gene>
<organism evidence="1 2">
    <name type="scientific">Lactobacillus iners</name>
    <dbReference type="NCBI Taxonomy" id="147802"/>
    <lineage>
        <taxon>Bacteria</taxon>
        <taxon>Bacillati</taxon>
        <taxon>Bacillota</taxon>
        <taxon>Bacilli</taxon>
        <taxon>Lactobacillales</taxon>
        <taxon>Lactobacillaceae</taxon>
        <taxon>Lactobacillus</taxon>
    </lineage>
</organism>
<name>A0A6G7BAH3_9LACO</name>